<dbReference type="PROSITE" id="PS00337">
    <property type="entry name" value="BETA_LACTAMASE_D"/>
    <property type="match status" value="1"/>
</dbReference>
<keyword evidence="7" id="KW-0472">Membrane</keyword>
<feature type="region of interest" description="Disordered" evidence="10">
    <location>
        <begin position="110"/>
        <end position="158"/>
    </location>
</feature>
<keyword evidence="15" id="KW-1185">Reference proteome</keyword>
<dbReference type="InterPro" id="IPR007887">
    <property type="entry name" value="MecA_N"/>
</dbReference>
<evidence type="ECO:0000256" key="10">
    <source>
        <dbReference type="SAM" id="MobiDB-lite"/>
    </source>
</evidence>
<dbReference type="AlphaFoldDB" id="A0A6L9SB36"/>
<evidence type="ECO:0000256" key="2">
    <source>
        <dbReference type="ARBA" id="ARBA00007171"/>
    </source>
</evidence>
<dbReference type="GO" id="GO:0005886">
    <property type="term" value="C:plasma membrane"/>
    <property type="evidence" value="ECO:0007669"/>
    <property type="project" value="TreeGrafter"/>
</dbReference>
<comment type="subcellular location">
    <subcellularLocation>
        <location evidence="1">Membrane</location>
    </subcellularLocation>
</comment>
<sequence length="700" mass="71295">MTAHIRERRSRRRILVGAGVTAAVLTLVSCSDDPPDPDPAAEAMAAALASGDLSGAPLVGADAADAQAQVEEITEGMGDTPRSVQVRALVPEGEDDDAWSVTFDVSWDIGAGNGEAADASTADDATPDEDESGGDESTDTEETPGESPDSDDADSDRASADGAWAYTTTGLLTLSEGEEQQWQVEWSPALIHPDLQPGDRLRTRSSDSERGDILGADGEVLVTERDVYRIGIDKTRFEDGTGEDAMADAARELADLIDVDGENLADQVLAAGERAFVEAITFREEDAQPLLDGIAEIDGAVALSDTMSLAPTREFARPILGTVGDATAEIVEESEGRIEAGDIVGLSGLQQQYDDALRGTPGITVELVPAEGDPTPLYESEPVPGANLVTTLDLDVQSLAESVLADVEPASAIVAVQPSSGNILAAASGPGGGGYSTATLGQYAPGSTFKVATSLALLRSGMSPDTTVECPNTITVDGREFGNYSDYPDSALGDIPLETAVAESCNTAFISSRDDASQGAIADAAASLGLVAGQDLGFASFLGDVPAEADGTSHAAAMIGQGEVLASPLGMATVAASVAAGETVTPRLLDEVPGGSGGGDEGDGDGGDGASSLESGEAAQLQEMMRAAVDGGSASFLADVPGDPVAAKTGTAEYGTETPPRTHAWMIAAQGDLAVAVFVEDGESGSQTAGPLLEEFLTGR</sequence>
<keyword evidence="5" id="KW-0732">Signal</keyword>
<keyword evidence="6 9" id="KW-0378">Hydrolase</keyword>
<dbReference type="GO" id="GO:0071972">
    <property type="term" value="F:peptidoglycan L,D-transpeptidase activity"/>
    <property type="evidence" value="ECO:0007669"/>
    <property type="project" value="TreeGrafter"/>
</dbReference>
<dbReference type="PANTHER" id="PTHR30627:SF24">
    <property type="entry name" value="PENICILLIN-BINDING PROTEIN 4B"/>
    <property type="match status" value="1"/>
</dbReference>
<dbReference type="Gene3D" id="3.90.1310.10">
    <property type="entry name" value="Penicillin-binding protein 2a (Domain 2)"/>
    <property type="match status" value="1"/>
</dbReference>
<evidence type="ECO:0000259" key="13">
    <source>
        <dbReference type="Pfam" id="PF05223"/>
    </source>
</evidence>
<comment type="similarity">
    <text evidence="3 9">Belongs to the class-D beta-lactamase family.</text>
</comment>
<evidence type="ECO:0000256" key="3">
    <source>
        <dbReference type="ARBA" id="ARBA00007898"/>
    </source>
</evidence>
<dbReference type="GO" id="GO:0017001">
    <property type="term" value="P:antibiotic catabolic process"/>
    <property type="evidence" value="ECO:0007669"/>
    <property type="project" value="InterPro"/>
</dbReference>
<dbReference type="GO" id="GO:0008658">
    <property type="term" value="F:penicillin binding"/>
    <property type="evidence" value="ECO:0007669"/>
    <property type="project" value="InterPro"/>
</dbReference>
<feature type="region of interest" description="Disordered" evidence="10">
    <location>
        <begin position="585"/>
        <end position="613"/>
    </location>
</feature>
<dbReference type="Proteomes" id="UP000475214">
    <property type="component" value="Unassembled WGS sequence"/>
</dbReference>
<dbReference type="Pfam" id="PF05223">
    <property type="entry name" value="MecA_N"/>
    <property type="match status" value="1"/>
</dbReference>
<dbReference type="PROSITE" id="PS51318">
    <property type="entry name" value="TAT"/>
    <property type="match status" value="1"/>
</dbReference>
<evidence type="ECO:0000259" key="12">
    <source>
        <dbReference type="Pfam" id="PF03717"/>
    </source>
</evidence>
<feature type="domain" description="Penicillin-binding protein dimerisation" evidence="12">
    <location>
        <begin position="207"/>
        <end position="373"/>
    </location>
</feature>
<dbReference type="InterPro" id="IPR036138">
    <property type="entry name" value="PBP_dimer_sf"/>
</dbReference>
<evidence type="ECO:0000256" key="4">
    <source>
        <dbReference type="ARBA" id="ARBA00012865"/>
    </source>
</evidence>
<dbReference type="EMBL" id="JAAGOA010000011">
    <property type="protein sequence ID" value="NEE01824.1"/>
    <property type="molecule type" value="Genomic_DNA"/>
</dbReference>
<evidence type="ECO:0000256" key="9">
    <source>
        <dbReference type="RuleBase" id="RU361140"/>
    </source>
</evidence>
<dbReference type="RefSeq" id="WP_163739813.1">
    <property type="nucleotide sequence ID" value="NZ_JAAGOA010000011.1"/>
</dbReference>
<dbReference type="InterPro" id="IPR006311">
    <property type="entry name" value="TAT_signal"/>
</dbReference>
<evidence type="ECO:0000256" key="6">
    <source>
        <dbReference type="ARBA" id="ARBA00022801"/>
    </source>
</evidence>
<dbReference type="SUPFAM" id="SSF56519">
    <property type="entry name" value="Penicillin binding protein dimerisation domain"/>
    <property type="match status" value="1"/>
</dbReference>
<protein>
    <recommendedName>
        <fullName evidence="4 9">Beta-lactamase</fullName>
        <ecNumber evidence="4 9">3.5.2.6</ecNumber>
    </recommendedName>
</protein>
<dbReference type="InterPro" id="IPR012338">
    <property type="entry name" value="Beta-lactam/transpept-like"/>
</dbReference>
<dbReference type="InterPro" id="IPR002137">
    <property type="entry name" value="Beta-lactam_class-D_AS"/>
</dbReference>
<evidence type="ECO:0000313" key="15">
    <source>
        <dbReference type="Proteomes" id="UP000475214"/>
    </source>
</evidence>
<evidence type="ECO:0000256" key="5">
    <source>
        <dbReference type="ARBA" id="ARBA00022729"/>
    </source>
</evidence>
<comment type="caution">
    <text evidence="14">The sequence shown here is derived from an EMBL/GenBank/DDBJ whole genome shotgun (WGS) entry which is preliminary data.</text>
</comment>
<dbReference type="GO" id="GO:0008800">
    <property type="term" value="F:beta-lactamase activity"/>
    <property type="evidence" value="ECO:0007669"/>
    <property type="project" value="UniProtKB-UniRule"/>
</dbReference>
<evidence type="ECO:0000256" key="8">
    <source>
        <dbReference type="ARBA" id="ARBA00023251"/>
    </source>
</evidence>
<evidence type="ECO:0000313" key="14">
    <source>
        <dbReference type="EMBL" id="NEE01824.1"/>
    </source>
</evidence>
<feature type="compositionally biased region" description="Low complexity" evidence="10">
    <location>
        <begin position="115"/>
        <end position="124"/>
    </location>
</feature>
<evidence type="ECO:0000256" key="7">
    <source>
        <dbReference type="ARBA" id="ARBA00023136"/>
    </source>
</evidence>
<dbReference type="Gene3D" id="3.40.710.10">
    <property type="entry name" value="DD-peptidase/beta-lactamase superfamily"/>
    <property type="match status" value="1"/>
</dbReference>
<organism evidence="14 15">
    <name type="scientific">Phytoactinopolyspora halotolerans</name>
    <dbReference type="NCBI Taxonomy" id="1981512"/>
    <lineage>
        <taxon>Bacteria</taxon>
        <taxon>Bacillati</taxon>
        <taxon>Actinomycetota</taxon>
        <taxon>Actinomycetes</taxon>
        <taxon>Jiangellales</taxon>
        <taxon>Jiangellaceae</taxon>
        <taxon>Phytoactinopolyspora</taxon>
    </lineage>
</organism>
<dbReference type="PANTHER" id="PTHR30627">
    <property type="entry name" value="PEPTIDOGLYCAN D,D-TRANSPEPTIDASE"/>
    <property type="match status" value="1"/>
</dbReference>
<evidence type="ECO:0000256" key="1">
    <source>
        <dbReference type="ARBA" id="ARBA00004370"/>
    </source>
</evidence>
<feature type="domain" description="NTF2-like N-terminal transpeptidase" evidence="13">
    <location>
        <begin position="167"/>
        <end position="198"/>
    </location>
</feature>
<accession>A0A6L9SB36</accession>
<dbReference type="SUPFAM" id="SSF56601">
    <property type="entry name" value="beta-lactamase/transpeptidase-like"/>
    <property type="match status" value="1"/>
</dbReference>
<dbReference type="EC" id="3.5.2.6" evidence="4 9"/>
<dbReference type="PROSITE" id="PS51257">
    <property type="entry name" value="PROKAR_LIPOPROTEIN"/>
    <property type="match status" value="1"/>
</dbReference>
<dbReference type="InterPro" id="IPR050515">
    <property type="entry name" value="Beta-lactam/transpept"/>
</dbReference>
<reference evidence="14 15" key="1">
    <citation type="submission" date="2020-02" db="EMBL/GenBank/DDBJ databases">
        <authorList>
            <person name="Li X.-J."/>
            <person name="Han X.-M."/>
        </authorList>
    </citation>
    <scope>NUCLEOTIDE SEQUENCE [LARGE SCALE GENOMIC DNA]</scope>
    <source>
        <strain evidence="14 15">CCTCC AB 2017055</strain>
    </source>
</reference>
<feature type="domain" description="Penicillin-binding protein transpeptidase" evidence="11">
    <location>
        <begin position="412"/>
        <end position="696"/>
    </location>
</feature>
<dbReference type="InterPro" id="IPR005311">
    <property type="entry name" value="PBP_dimer"/>
</dbReference>
<gene>
    <name evidence="14" type="ORF">G1H10_16750</name>
</gene>
<keyword evidence="8 9" id="KW-0046">Antibiotic resistance</keyword>
<feature type="compositionally biased region" description="Acidic residues" evidence="10">
    <location>
        <begin position="125"/>
        <end position="154"/>
    </location>
</feature>
<dbReference type="Pfam" id="PF00905">
    <property type="entry name" value="Transpeptidase"/>
    <property type="match status" value="1"/>
</dbReference>
<evidence type="ECO:0000259" key="11">
    <source>
        <dbReference type="Pfam" id="PF00905"/>
    </source>
</evidence>
<comment type="similarity">
    <text evidence="2">Belongs to the transpeptidase family.</text>
</comment>
<dbReference type="Pfam" id="PF03717">
    <property type="entry name" value="PBP_dimer"/>
    <property type="match status" value="1"/>
</dbReference>
<name>A0A6L9SB36_9ACTN</name>
<proteinExistence type="inferred from homology"/>
<comment type="catalytic activity">
    <reaction evidence="9">
        <text>a beta-lactam + H2O = a substituted beta-amino acid</text>
        <dbReference type="Rhea" id="RHEA:20401"/>
        <dbReference type="ChEBI" id="CHEBI:15377"/>
        <dbReference type="ChEBI" id="CHEBI:35627"/>
        <dbReference type="ChEBI" id="CHEBI:140347"/>
        <dbReference type="EC" id="3.5.2.6"/>
    </reaction>
</comment>
<dbReference type="GO" id="GO:0071555">
    <property type="term" value="P:cell wall organization"/>
    <property type="evidence" value="ECO:0007669"/>
    <property type="project" value="TreeGrafter"/>
</dbReference>
<dbReference type="GO" id="GO:0046677">
    <property type="term" value="P:response to antibiotic"/>
    <property type="evidence" value="ECO:0007669"/>
    <property type="project" value="UniProtKB-UniRule"/>
</dbReference>
<dbReference type="InterPro" id="IPR001460">
    <property type="entry name" value="PCN-bd_Tpept"/>
</dbReference>